<dbReference type="PANTHER" id="PTHR21274">
    <property type="entry name" value="MECKELIN"/>
    <property type="match status" value="1"/>
</dbReference>
<name>A0AAD5MV32_PARTN</name>
<sequence>MAEMNEFLQKERDDLCGFRGLENTSHLQTFSINLPIGFRTRYNEIMAQIRNVNSQVRMSGFDLTTAKIATIARVHEQMNNFLREFIEHSLSDVDYIIRYD</sequence>
<keyword evidence="2" id="KW-1185">Reference proteome</keyword>
<dbReference type="Pfam" id="PF09773">
    <property type="entry name" value="Meckelin"/>
    <property type="match status" value="1"/>
</dbReference>
<dbReference type="GO" id="GO:0060271">
    <property type="term" value="P:cilium assembly"/>
    <property type="evidence" value="ECO:0007669"/>
    <property type="project" value="InterPro"/>
</dbReference>
<dbReference type="PANTHER" id="PTHR21274:SF0">
    <property type="entry name" value="MECKELIN"/>
    <property type="match status" value="1"/>
</dbReference>
<protein>
    <submittedName>
        <fullName evidence="1">Meckelin (Transmembrane protein 67)</fullName>
    </submittedName>
</protein>
<dbReference type="AlphaFoldDB" id="A0AAD5MV32"/>
<evidence type="ECO:0000313" key="1">
    <source>
        <dbReference type="EMBL" id="KAJ1351134.1"/>
    </source>
</evidence>
<dbReference type="Proteomes" id="UP001196413">
    <property type="component" value="Unassembled WGS sequence"/>
</dbReference>
<dbReference type="GO" id="GO:0036038">
    <property type="term" value="C:MKS complex"/>
    <property type="evidence" value="ECO:0007669"/>
    <property type="project" value="InterPro"/>
</dbReference>
<dbReference type="InterPro" id="IPR019170">
    <property type="entry name" value="Meckelin"/>
</dbReference>
<comment type="caution">
    <text evidence="1">The sequence shown here is derived from an EMBL/GenBank/DDBJ whole genome shotgun (WGS) entry which is preliminary data.</text>
</comment>
<dbReference type="EMBL" id="JAHQIW010001011">
    <property type="protein sequence ID" value="KAJ1351134.1"/>
    <property type="molecule type" value="Genomic_DNA"/>
</dbReference>
<organism evidence="1 2">
    <name type="scientific">Parelaphostrongylus tenuis</name>
    <name type="common">Meningeal worm</name>
    <dbReference type="NCBI Taxonomy" id="148309"/>
    <lineage>
        <taxon>Eukaryota</taxon>
        <taxon>Metazoa</taxon>
        <taxon>Ecdysozoa</taxon>
        <taxon>Nematoda</taxon>
        <taxon>Chromadorea</taxon>
        <taxon>Rhabditida</taxon>
        <taxon>Rhabditina</taxon>
        <taxon>Rhabditomorpha</taxon>
        <taxon>Strongyloidea</taxon>
        <taxon>Metastrongylidae</taxon>
        <taxon>Parelaphostrongylus</taxon>
    </lineage>
</organism>
<evidence type="ECO:0000313" key="2">
    <source>
        <dbReference type="Proteomes" id="UP001196413"/>
    </source>
</evidence>
<reference evidence="1" key="1">
    <citation type="submission" date="2021-06" db="EMBL/GenBank/DDBJ databases">
        <title>Parelaphostrongylus tenuis whole genome reference sequence.</title>
        <authorList>
            <person name="Garwood T.J."/>
            <person name="Larsen P.A."/>
            <person name="Fountain-Jones N.M."/>
            <person name="Garbe J.R."/>
            <person name="Macchietto M.G."/>
            <person name="Kania S.A."/>
            <person name="Gerhold R.W."/>
            <person name="Richards J.E."/>
            <person name="Wolf T.M."/>
        </authorList>
    </citation>
    <scope>NUCLEOTIDE SEQUENCE</scope>
    <source>
        <strain evidence="1">MNPRO001-30</strain>
        <tissue evidence="1">Meninges</tissue>
    </source>
</reference>
<proteinExistence type="predicted"/>
<gene>
    <name evidence="1" type="primary">MKS-3</name>
    <name evidence="1" type="ORF">KIN20_007087</name>
</gene>
<accession>A0AAD5MV32</accession>